<feature type="compositionally biased region" description="Basic and acidic residues" evidence="8">
    <location>
        <begin position="431"/>
        <end position="450"/>
    </location>
</feature>
<feature type="chain" id="PRO_5034921709" description="Endoplasmic reticulum lectin" evidence="9">
    <location>
        <begin position="17"/>
        <end position="450"/>
    </location>
</feature>
<dbReference type="GO" id="GO:0005789">
    <property type="term" value="C:endoplasmic reticulum membrane"/>
    <property type="evidence" value="ECO:0007669"/>
    <property type="project" value="UniProtKB-SubCell"/>
</dbReference>
<dbReference type="Pfam" id="PF07915">
    <property type="entry name" value="PRKCSH"/>
    <property type="match status" value="1"/>
</dbReference>
<evidence type="ECO:0000256" key="3">
    <source>
        <dbReference type="ARBA" id="ARBA00022729"/>
    </source>
</evidence>
<keyword evidence="5 7" id="KW-0256">Endoplasmic reticulum</keyword>
<gene>
    <name evidence="11" type="ORF">GJ744_007889</name>
</gene>
<keyword evidence="12" id="KW-1185">Reference proteome</keyword>
<evidence type="ECO:0000259" key="10">
    <source>
        <dbReference type="PROSITE" id="PS51914"/>
    </source>
</evidence>
<feature type="region of interest" description="Disordered" evidence="8">
    <location>
        <begin position="414"/>
        <end position="450"/>
    </location>
</feature>
<dbReference type="InterPro" id="IPR044865">
    <property type="entry name" value="MRH_dom"/>
</dbReference>
<evidence type="ECO:0000256" key="2">
    <source>
        <dbReference type="ARBA" id="ARBA00009918"/>
    </source>
</evidence>
<dbReference type="PANTHER" id="PTHR15414">
    <property type="entry name" value="OS-9-RELATED"/>
    <property type="match status" value="1"/>
</dbReference>
<dbReference type="EMBL" id="JAACFV010000040">
    <property type="protein sequence ID" value="KAF7509489.1"/>
    <property type="molecule type" value="Genomic_DNA"/>
</dbReference>
<dbReference type="SUPFAM" id="SSF50911">
    <property type="entry name" value="Mannose 6-phosphate receptor domain"/>
    <property type="match status" value="1"/>
</dbReference>
<dbReference type="GO" id="GO:0030246">
    <property type="term" value="F:carbohydrate binding"/>
    <property type="evidence" value="ECO:0007669"/>
    <property type="project" value="UniProtKB-UniRule"/>
</dbReference>
<keyword evidence="3 9" id="KW-0732">Signal</keyword>
<proteinExistence type="inferred from homology"/>
<dbReference type="InterPro" id="IPR009011">
    <property type="entry name" value="Man6P_isomerase_rcpt-bd_dom_sf"/>
</dbReference>
<evidence type="ECO:0000256" key="7">
    <source>
        <dbReference type="RuleBase" id="RU369099"/>
    </source>
</evidence>
<comment type="function">
    <text evidence="7">Lectin involved in the quality control of the secretory pathway. As a member of the endoplasmic reticulum-associated degradation lumenal (ERAD-L) surveillance system, targets misfolded endoplasmic reticulum lumenal glycoproteins for degradation.</text>
</comment>
<sequence length="450" mass="50695">MRKLLCYLLVVSSAYASETVFSVNDDVLAYPQYEIVFSQTYISDAEADQKLRKVGQAQGELASYHSIEEEGDYGQSGEPQEDYERLVLQGRPFLCSLPRIDDLTKDGKSETASEADQEKELVAAADRGWELLQDLDGKCMFFGSGWWSYSFCYNSQIRQFHQLPPGSGAPIYPPQEDPSTPSYVLGRFGDKKADRHESGRKSSVTTELQIKGETRYLVQKLGGGTTCDLTGKDRRIEVQFHCHPQPTDRIGWVKEVATCTYLMIIYTPRLCNDVAFLPPRQNKAHTVACREILKPDEVAGWVRRKSVEAERSLVNQGREAPLKVGNVEIGAMKEVGREGRRIQKGKVVSPPEEKVEMIAMQKNGKLQRLSKEDLRKLDLNPEAVEAFRKEIQDLAGNKDWKVEKVDDDRGVTQLRGIVANDNEAQEVDDNTGDKDEQSNKGSEEAYKEDI</sequence>
<comment type="subcellular location">
    <subcellularLocation>
        <location evidence="1 7">Endoplasmic reticulum membrane</location>
        <topology evidence="1 7">Peripheral membrane protein</topology>
        <orientation evidence="1 7">Lumenal side</orientation>
    </subcellularLocation>
</comment>
<evidence type="ECO:0000256" key="1">
    <source>
        <dbReference type="ARBA" id="ARBA00004367"/>
    </source>
</evidence>
<feature type="domain" description="MRH" evidence="10">
    <location>
        <begin position="137"/>
        <end position="273"/>
    </location>
</feature>
<evidence type="ECO:0000313" key="11">
    <source>
        <dbReference type="EMBL" id="KAF7509489.1"/>
    </source>
</evidence>
<evidence type="ECO:0000256" key="4">
    <source>
        <dbReference type="ARBA" id="ARBA00022734"/>
    </source>
</evidence>
<dbReference type="GO" id="GO:0030970">
    <property type="term" value="P:retrograde protein transport, ER to cytosol"/>
    <property type="evidence" value="ECO:0007669"/>
    <property type="project" value="TreeGrafter"/>
</dbReference>
<dbReference type="OrthoDB" id="448954at2759"/>
<evidence type="ECO:0000256" key="8">
    <source>
        <dbReference type="SAM" id="MobiDB-lite"/>
    </source>
</evidence>
<dbReference type="AlphaFoldDB" id="A0A8H7AJW0"/>
<keyword evidence="6" id="KW-1015">Disulfide bond</keyword>
<dbReference type="Gene3D" id="2.70.130.10">
    <property type="entry name" value="Mannose-6-phosphate receptor binding domain"/>
    <property type="match status" value="1"/>
</dbReference>
<dbReference type="InterPro" id="IPR045149">
    <property type="entry name" value="OS-9-like"/>
</dbReference>
<evidence type="ECO:0000256" key="9">
    <source>
        <dbReference type="SAM" id="SignalP"/>
    </source>
</evidence>
<comment type="similarity">
    <text evidence="2 7">Belongs to the OS-9 family.</text>
</comment>
<evidence type="ECO:0000256" key="5">
    <source>
        <dbReference type="ARBA" id="ARBA00022824"/>
    </source>
</evidence>
<reference evidence="11" key="1">
    <citation type="submission" date="2020-02" db="EMBL/GenBank/DDBJ databases">
        <authorList>
            <person name="Palmer J.M."/>
        </authorList>
    </citation>
    <scope>NUCLEOTIDE SEQUENCE</scope>
    <source>
        <strain evidence="11">EPUS1.4</strain>
        <tissue evidence="11">Thallus</tissue>
    </source>
</reference>
<keyword evidence="7" id="KW-0472">Membrane</keyword>
<dbReference type="PROSITE" id="PS51914">
    <property type="entry name" value="MRH"/>
    <property type="match status" value="1"/>
</dbReference>
<dbReference type="InterPro" id="IPR012913">
    <property type="entry name" value="OS9-like_dom"/>
</dbReference>
<dbReference type="PANTHER" id="PTHR15414:SF0">
    <property type="entry name" value="ENDOPLASMIC RETICULUM LECTIN 1"/>
    <property type="match status" value="1"/>
</dbReference>
<accession>A0A8H7AJW0</accession>
<evidence type="ECO:0000313" key="12">
    <source>
        <dbReference type="Proteomes" id="UP000606974"/>
    </source>
</evidence>
<keyword evidence="4 7" id="KW-0430">Lectin</keyword>
<feature type="signal peptide" evidence="9">
    <location>
        <begin position="1"/>
        <end position="16"/>
    </location>
</feature>
<dbReference type="GO" id="GO:0030968">
    <property type="term" value="P:endoplasmic reticulum unfolded protein response"/>
    <property type="evidence" value="ECO:0007669"/>
    <property type="project" value="UniProtKB-UniRule"/>
</dbReference>
<evidence type="ECO:0000256" key="6">
    <source>
        <dbReference type="ARBA" id="ARBA00023157"/>
    </source>
</evidence>
<dbReference type="Proteomes" id="UP000606974">
    <property type="component" value="Unassembled WGS sequence"/>
</dbReference>
<protein>
    <recommendedName>
        <fullName evidence="7">Endoplasmic reticulum lectin</fullName>
    </recommendedName>
    <alternativeName>
        <fullName evidence="7">Protein OS-9 homolog</fullName>
    </alternativeName>
</protein>
<comment type="caution">
    <text evidence="11">The sequence shown here is derived from an EMBL/GenBank/DDBJ whole genome shotgun (WGS) entry which is preliminary data.</text>
</comment>
<organism evidence="11 12">
    <name type="scientific">Endocarpon pusillum</name>
    <dbReference type="NCBI Taxonomy" id="364733"/>
    <lineage>
        <taxon>Eukaryota</taxon>
        <taxon>Fungi</taxon>
        <taxon>Dikarya</taxon>
        <taxon>Ascomycota</taxon>
        <taxon>Pezizomycotina</taxon>
        <taxon>Eurotiomycetes</taxon>
        <taxon>Chaetothyriomycetidae</taxon>
        <taxon>Verrucariales</taxon>
        <taxon>Verrucariaceae</taxon>
        <taxon>Endocarpon</taxon>
    </lineage>
</organism>
<name>A0A8H7AJW0_9EURO</name>
<dbReference type="GO" id="GO:0005788">
    <property type="term" value="C:endoplasmic reticulum lumen"/>
    <property type="evidence" value="ECO:0007669"/>
    <property type="project" value="UniProtKB-UniRule"/>
</dbReference>